<dbReference type="EMBL" id="JAYMYQ010000004">
    <property type="protein sequence ID" value="KAK7339159.1"/>
    <property type="molecule type" value="Genomic_DNA"/>
</dbReference>
<reference evidence="2 3" key="1">
    <citation type="submission" date="2024-01" db="EMBL/GenBank/DDBJ databases">
        <title>The genomes of 5 underutilized Papilionoideae crops provide insights into root nodulation and disease resistanc.</title>
        <authorList>
            <person name="Jiang F."/>
        </authorList>
    </citation>
    <scope>NUCLEOTIDE SEQUENCE [LARGE SCALE GENOMIC DNA]</scope>
    <source>
        <strain evidence="2">LVBAO_FW01</strain>
        <tissue evidence="2">Leaves</tissue>
    </source>
</reference>
<gene>
    <name evidence="2" type="ORF">VNO77_19810</name>
</gene>
<dbReference type="Gene3D" id="3.30.559.10">
    <property type="entry name" value="Chloramphenicol acetyltransferase-like domain"/>
    <property type="match status" value="2"/>
</dbReference>
<dbReference type="Proteomes" id="UP001367508">
    <property type="component" value="Unassembled WGS sequence"/>
</dbReference>
<dbReference type="Pfam" id="PF02458">
    <property type="entry name" value="Transferase"/>
    <property type="match status" value="1"/>
</dbReference>
<comment type="similarity">
    <text evidence="1">Belongs to the plant acyltransferase family.</text>
</comment>
<name>A0AAN9LRL4_CANGL</name>
<dbReference type="InterPro" id="IPR050317">
    <property type="entry name" value="Plant_Fungal_Acyltransferase"/>
</dbReference>
<evidence type="ECO:0000256" key="1">
    <source>
        <dbReference type="ARBA" id="ARBA00009861"/>
    </source>
</evidence>
<protein>
    <recommendedName>
        <fullName evidence="4">Omega-hydroxypalmitate O-feruloyl transferase</fullName>
    </recommendedName>
</protein>
<dbReference type="GO" id="GO:0016747">
    <property type="term" value="F:acyltransferase activity, transferring groups other than amino-acyl groups"/>
    <property type="evidence" value="ECO:0007669"/>
    <property type="project" value="TreeGrafter"/>
</dbReference>
<dbReference type="PANTHER" id="PTHR31642:SF217">
    <property type="entry name" value="OMEGA-HYDROXYPALMITATE O-FERULOYL TRANSFERASE-LIKE ISOFORM X1"/>
    <property type="match status" value="1"/>
</dbReference>
<dbReference type="AlphaFoldDB" id="A0AAN9LRL4"/>
<dbReference type="PANTHER" id="PTHR31642">
    <property type="entry name" value="TRICHOTHECENE 3-O-ACETYLTRANSFERASE"/>
    <property type="match status" value="1"/>
</dbReference>
<evidence type="ECO:0008006" key="4">
    <source>
        <dbReference type="Google" id="ProtNLM"/>
    </source>
</evidence>
<sequence>MYWSRTIFASCVLERTQSGTLYEMGRIELVEKIVIVPEKPTPRKRMFLSNIDLSLVVYQDSVSFFDPPRSQMSFNEICGKLYTALSKMLVHYDFMAGQLVPSLEENHRFEIDCNGAGIVVVAAKTDRKLSEFGVISAPNPELRELVVFLYEEGEQETDLKEKPLASLQLTQFGCGSLALASHYNHCILDGIAVREFEVNLAALTRGDDLIIVPNADRKRLRARNPPKIIHPHFEYSKSTDKQNLFTTRGTSGINVGQSMAENQIYVLYLSPQKIASFKKKTLKDNNNLKNTTTFQVVAAKIWKARSIATKMAEDKVSTMLFPVDVRKRVVPELPDGFAGNALVPGFARATVRELKELEDVWHIRKVQEGVERLDDEYIKSGIDWLEVHRGAPCRDDSFSLVAWWRLGLEEQLFGWGTLKCATPLVVKPGLVMLLPGPKDQGGLNVCLDLPEDQMQEFCRIMLEI</sequence>
<evidence type="ECO:0000313" key="2">
    <source>
        <dbReference type="EMBL" id="KAK7339159.1"/>
    </source>
</evidence>
<keyword evidence="3" id="KW-1185">Reference proteome</keyword>
<organism evidence="2 3">
    <name type="scientific">Canavalia gladiata</name>
    <name type="common">Sword bean</name>
    <name type="synonym">Dolichos gladiatus</name>
    <dbReference type="NCBI Taxonomy" id="3824"/>
    <lineage>
        <taxon>Eukaryota</taxon>
        <taxon>Viridiplantae</taxon>
        <taxon>Streptophyta</taxon>
        <taxon>Embryophyta</taxon>
        <taxon>Tracheophyta</taxon>
        <taxon>Spermatophyta</taxon>
        <taxon>Magnoliopsida</taxon>
        <taxon>eudicotyledons</taxon>
        <taxon>Gunneridae</taxon>
        <taxon>Pentapetalae</taxon>
        <taxon>rosids</taxon>
        <taxon>fabids</taxon>
        <taxon>Fabales</taxon>
        <taxon>Fabaceae</taxon>
        <taxon>Papilionoideae</taxon>
        <taxon>50 kb inversion clade</taxon>
        <taxon>NPAAA clade</taxon>
        <taxon>indigoferoid/millettioid clade</taxon>
        <taxon>Phaseoleae</taxon>
        <taxon>Canavalia</taxon>
    </lineage>
</organism>
<proteinExistence type="inferred from homology"/>
<accession>A0AAN9LRL4</accession>
<evidence type="ECO:0000313" key="3">
    <source>
        <dbReference type="Proteomes" id="UP001367508"/>
    </source>
</evidence>
<comment type="caution">
    <text evidence="2">The sequence shown here is derived from an EMBL/GenBank/DDBJ whole genome shotgun (WGS) entry which is preliminary data.</text>
</comment>
<dbReference type="InterPro" id="IPR023213">
    <property type="entry name" value="CAT-like_dom_sf"/>
</dbReference>